<dbReference type="KEGG" id="ter:Tery_2761"/>
<proteinExistence type="predicted"/>
<dbReference type="AlphaFoldDB" id="Q110Y0"/>
<accession>Q110Y0</accession>
<dbReference type="OrthoDB" id="465958at2"/>
<evidence type="ECO:0000313" key="1">
    <source>
        <dbReference type="EMBL" id="ABG51944.1"/>
    </source>
</evidence>
<dbReference type="eggNOG" id="ENOG5033C9S">
    <property type="taxonomic scope" value="Bacteria"/>
</dbReference>
<dbReference type="HOGENOM" id="CLU_2106441_0_0_3"/>
<sequence length="131" mass="14924">MSLSKYEENIIKFVDLIKKQPNLFKEKERTNLRQLLQKLPDNVEKISDAIALWCNEHPQIRDAFLNIRINSIPDPRAANGRATPLTGKETKEIIENLVIESSESKESELSKKGKTLISRGIDIIGSFFSTK</sequence>
<dbReference type="RefSeq" id="WP_011612305.1">
    <property type="nucleotide sequence ID" value="NC_008312.1"/>
</dbReference>
<gene>
    <name evidence="1" type="ordered locus">Tery_2761</name>
</gene>
<organism evidence="1">
    <name type="scientific">Trichodesmium erythraeum (strain IMS101)</name>
    <dbReference type="NCBI Taxonomy" id="203124"/>
    <lineage>
        <taxon>Bacteria</taxon>
        <taxon>Bacillati</taxon>
        <taxon>Cyanobacteriota</taxon>
        <taxon>Cyanophyceae</taxon>
        <taxon>Oscillatoriophycideae</taxon>
        <taxon>Oscillatoriales</taxon>
        <taxon>Microcoleaceae</taxon>
        <taxon>Trichodesmium</taxon>
    </lineage>
</organism>
<dbReference type="EMBL" id="CP000393">
    <property type="protein sequence ID" value="ABG51944.1"/>
    <property type="molecule type" value="Genomic_DNA"/>
</dbReference>
<reference evidence="1" key="1">
    <citation type="submission" date="2006-06" db="EMBL/GenBank/DDBJ databases">
        <title>Complete sequence of Trichodesmium erythraeum IMS101.</title>
        <authorList>
            <consortium name="US DOE Joint Genome Institute"/>
            <person name="Copeland A."/>
            <person name="Lucas S."/>
            <person name="Lapidus A."/>
            <person name="Barry K."/>
            <person name="Detter J.C."/>
            <person name="Glavina del Rio T."/>
            <person name="Hammon N."/>
            <person name="Israni S."/>
            <person name="Dalin E."/>
            <person name="Tice H."/>
            <person name="Pitluck S."/>
            <person name="Kiss H."/>
            <person name="Munk A.C."/>
            <person name="Brettin T."/>
            <person name="Bruce D."/>
            <person name="Han C."/>
            <person name="Tapia R."/>
            <person name="Gilna P."/>
            <person name="Schmutz J."/>
            <person name="Larimer F."/>
            <person name="Land M."/>
            <person name="Hauser L."/>
            <person name="Kyrpides N."/>
            <person name="Kim E."/>
            <person name="Richardson P."/>
        </authorList>
    </citation>
    <scope>NUCLEOTIDE SEQUENCE [LARGE SCALE GENOMIC DNA]</scope>
    <source>
        <strain evidence="1">IMS101</strain>
    </source>
</reference>
<protein>
    <submittedName>
        <fullName evidence="1">Uncharacterized protein</fullName>
    </submittedName>
</protein>
<name>Q110Y0_TRIEI</name>